<name>A0ABU8DGJ3_ERWAP</name>
<gene>
    <name evidence="1" type="ORF">V8N49_13345</name>
</gene>
<protein>
    <submittedName>
        <fullName evidence="1">DUF943 family protein</fullName>
    </submittedName>
</protein>
<accession>A0ABU8DGJ3</accession>
<keyword evidence="2" id="KW-1185">Reference proteome</keyword>
<sequence length="143" mass="16470">MLILAIGVGGLYFISTLLRPVEIVAVHQDGNFSDVLVNNFPLTNKGKIDWWLANKSMLKDRYDIPKPASYGAFTIVFWDFGDGYMEEGKYDRRCFEDMPPPVNCIEKNKEFTVKTGRDDEILFGLHDGLYHLKKDGEIFKQRD</sequence>
<evidence type="ECO:0000313" key="2">
    <source>
        <dbReference type="Proteomes" id="UP001306592"/>
    </source>
</evidence>
<proteinExistence type="predicted"/>
<comment type="caution">
    <text evidence="1">The sequence shown here is derived from an EMBL/GenBank/DDBJ whole genome shotgun (WGS) entry which is preliminary data.</text>
</comment>
<dbReference type="InterPro" id="IPR010351">
    <property type="entry name" value="DUF943"/>
</dbReference>
<organism evidence="1 2">
    <name type="scientific">Erwinia aphidicola</name>
    <dbReference type="NCBI Taxonomy" id="68334"/>
    <lineage>
        <taxon>Bacteria</taxon>
        <taxon>Pseudomonadati</taxon>
        <taxon>Pseudomonadota</taxon>
        <taxon>Gammaproteobacteria</taxon>
        <taxon>Enterobacterales</taxon>
        <taxon>Erwiniaceae</taxon>
        <taxon>Erwinia</taxon>
    </lineage>
</organism>
<evidence type="ECO:0000313" key="1">
    <source>
        <dbReference type="EMBL" id="MEI2682635.1"/>
    </source>
</evidence>
<dbReference type="Pfam" id="PF06092">
    <property type="entry name" value="DUF943"/>
    <property type="match status" value="1"/>
</dbReference>
<dbReference type="EMBL" id="JBANEI010000008">
    <property type="protein sequence ID" value="MEI2682635.1"/>
    <property type="molecule type" value="Genomic_DNA"/>
</dbReference>
<reference evidence="1 2" key="1">
    <citation type="submission" date="2024-02" db="EMBL/GenBank/DDBJ databases">
        <title>First report Erwinia aphidicola in onion in Chile.</title>
        <authorList>
            <person name="Valenzuela M."/>
            <person name="Pena M."/>
            <person name="Dutta B."/>
        </authorList>
    </citation>
    <scope>NUCLEOTIDE SEQUENCE [LARGE SCALE GENOMIC DNA]</scope>
    <source>
        <strain evidence="1 2">QCJ3A</strain>
    </source>
</reference>
<dbReference type="Proteomes" id="UP001306592">
    <property type="component" value="Unassembled WGS sequence"/>
</dbReference>